<dbReference type="Proteomes" id="UP001385951">
    <property type="component" value="Unassembled WGS sequence"/>
</dbReference>
<name>A0AAW0GBC3_9APHY</name>
<sequence length="535" mass="59327">MSGEPSTSRTRLLVLAAISVYIEARQTNAAAPNHPTTPLQRAASLGVPVVLLEVPPLLQRGVSAGGMILFTDLESVFLQTSEASSFATLPGSVLSHHGKDDLLPLSDEQEAYWYTLNSVASIFRIDAYLYVLQDWDIKEECLQIGVYYHITRSPQGANVYGISCTCPSFKWDRSTPCIHAVILKSKIHEINHNYPILAPVPTPPVVLLQTTPFRDRYIFSCISSMGRYESGKQSIVSLQCDGRWHCASDGYVITCKHRLHTELFAKTAGLVSEGDQVPVRSSEADSDENVLITKTNGMRIHDPISHQRIPPPRWCSLPDEASGMICTDNSNFDIGPAARCCCGLMLKDVGGPVEGHTSEKSATLYGLKASRIITIPIIQCPVCKHSRRAIGPDLSEYGLFNWNNTMVFSHELLTAYLNMYTASETPFSAFCLTVRRWYEDNSAINSHLTFCSDETFVRVWFAFIQLLDIDSKMVCPQCGPNPDIIIVDGVSLSTHVSKLTRHIHPPTFVDDTCENIDSITTYKARQLPAIPEKEI</sequence>
<gene>
    <name evidence="4" type="ORF">QCA50_009712</name>
</gene>
<feature type="domain" description="SWIM-type" evidence="3">
    <location>
        <begin position="148"/>
        <end position="188"/>
    </location>
</feature>
<dbReference type="InterPro" id="IPR007527">
    <property type="entry name" value="Znf_SWIM"/>
</dbReference>
<dbReference type="Pfam" id="PF18717">
    <property type="entry name" value="CxC4"/>
    <property type="match status" value="1"/>
</dbReference>
<evidence type="ECO:0000313" key="5">
    <source>
        <dbReference type="Proteomes" id="UP001385951"/>
    </source>
</evidence>
<dbReference type="Pfam" id="PF04434">
    <property type="entry name" value="SWIM"/>
    <property type="match status" value="1"/>
</dbReference>
<keyword evidence="1" id="KW-0479">Metal-binding</keyword>
<evidence type="ECO:0000313" key="4">
    <source>
        <dbReference type="EMBL" id="KAK7687207.1"/>
    </source>
</evidence>
<reference evidence="4 5" key="1">
    <citation type="submission" date="2022-09" db="EMBL/GenBank/DDBJ databases">
        <authorList>
            <person name="Palmer J.M."/>
        </authorList>
    </citation>
    <scope>NUCLEOTIDE SEQUENCE [LARGE SCALE GENOMIC DNA]</scope>
    <source>
        <strain evidence="4 5">DSM 7382</strain>
    </source>
</reference>
<keyword evidence="1" id="KW-0863">Zinc-finger</keyword>
<keyword evidence="2" id="KW-0732">Signal</keyword>
<accession>A0AAW0GBC3</accession>
<keyword evidence="1" id="KW-0862">Zinc</keyword>
<evidence type="ECO:0000256" key="2">
    <source>
        <dbReference type="SAM" id="SignalP"/>
    </source>
</evidence>
<evidence type="ECO:0000256" key="1">
    <source>
        <dbReference type="PROSITE-ProRule" id="PRU00325"/>
    </source>
</evidence>
<dbReference type="GO" id="GO:0008270">
    <property type="term" value="F:zinc ion binding"/>
    <property type="evidence" value="ECO:0007669"/>
    <property type="project" value="UniProtKB-KW"/>
</dbReference>
<organism evidence="4 5">
    <name type="scientific">Cerrena zonata</name>
    <dbReference type="NCBI Taxonomy" id="2478898"/>
    <lineage>
        <taxon>Eukaryota</taxon>
        <taxon>Fungi</taxon>
        <taxon>Dikarya</taxon>
        <taxon>Basidiomycota</taxon>
        <taxon>Agaricomycotina</taxon>
        <taxon>Agaricomycetes</taxon>
        <taxon>Polyporales</taxon>
        <taxon>Cerrenaceae</taxon>
        <taxon>Cerrena</taxon>
    </lineage>
</organism>
<keyword evidence="5" id="KW-1185">Reference proteome</keyword>
<proteinExistence type="predicted"/>
<feature type="signal peptide" evidence="2">
    <location>
        <begin position="1"/>
        <end position="24"/>
    </location>
</feature>
<dbReference type="InterPro" id="IPR040648">
    <property type="entry name" value="HMGXB3_CxC4"/>
</dbReference>
<comment type="caution">
    <text evidence="4">The sequence shown here is derived from an EMBL/GenBank/DDBJ whole genome shotgun (WGS) entry which is preliminary data.</text>
</comment>
<dbReference type="EMBL" id="JASBNA010000014">
    <property type="protein sequence ID" value="KAK7687207.1"/>
    <property type="molecule type" value="Genomic_DNA"/>
</dbReference>
<evidence type="ECO:0000259" key="3">
    <source>
        <dbReference type="PROSITE" id="PS50966"/>
    </source>
</evidence>
<protein>
    <recommendedName>
        <fullName evidence="3">SWIM-type domain-containing protein</fullName>
    </recommendedName>
</protein>
<dbReference type="AlphaFoldDB" id="A0AAW0GBC3"/>
<feature type="chain" id="PRO_5043979228" description="SWIM-type domain-containing protein" evidence="2">
    <location>
        <begin position="25"/>
        <end position="535"/>
    </location>
</feature>
<dbReference type="PROSITE" id="PS50966">
    <property type="entry name" value="ZF_SWIM"/>
    <property type="match status" value="1"/>
</dbReference>